<dbReference type="PANTHER" id="PTHR47706">
    <property type="entry name" value="NMRA-LIKE FAMILY PROTEIN"/>
    <property type="match status" value="1"/>
</dbReference>
<evidence type="ECO:0000313" key="4">
    <source>
        <dbReference type="EMBL" id="MCO7543281.1"/>
    </source>
</evidence>
<organism evidence="4 5">
    <name type="scientific">Stutzerimonas nitrititolerans</name>
    <dbReference type="NCBI Taxonomy" id="2482751"/>
    <lineage>
        <taxon>Bacteria</taxon>
        <taxon>Pseudomonadati</taxon>
        <taxon>Pseudomonadota</taxon>
        <taxon>Gammaproteobacteria</taxon>
        <taxon>Pseudomonadales</taxon>
        <taxon>Pseudomonadaceae</taxon>
        <taxon>Stutzerimonas</taxon>
    </lineage>
</organism>
<evidence type="ECO:0000256" key="1">
    <source>
        <dbReference type="ARBA" id="ARBA00022857"/>
    </source>
</evidence>
<name>A0AA42BBG1_9GAMM</name>
<keyword evidence="2" id="KW-0560">Oxidoreductase</keyword>
<dbReference type="RefSeq" id="WP_253162057.1">
    <property type="nucleotide sequence ID" value="NZ_JAMYBS010000001.1"/>
</dbReference>
<keyword evidence="1" id="KW-0521">NADP</keyword>
<dbReference type="InterPro" id="IPR008030">
    <property type="entry name" value="NmrA-like"/>
</dbReference>
<dbReference type="Pfam" id="PF05368">
    <property type="entry name" value="NmrA"/>
    <property type="match status" value="1"/>
</dbReference>
<reference evidence="4" key="1">
    <citation type="submission" date="2022-06" db="EMBL/GenBank/DDBJ databases">
        <title>Detection of beta-lactamases in bacteria of animal origin.</title>
        <authorList>
            <person name="Mlynarcik P."/>
            <person name="Zdarska V."/>
            <person name="Chudobova H."/>
            <person name="Prochazkova P."/>
            <person name="Hricova K."/>
            <person name="Mezerova K."/>
            <person name="Bardon J."/>
            <person name="Dolejska M."/>
            <person name="Sukkar I."/>
            <person name="Kolar M."/>
        </authorList>
    </citation>
    <scope>NUCLEOTIDE SEQUENCE</scope>
    <source>
        <strain evidence="4">S 300-3</strain>
    </source>
</reference>
<dbReference type="PANTHER" id="PTHR47706:SF6">
    <property type="entry name" value="NMRA-LIKE FAMILY PROTEIN (AFU_ORTHOLOGUE AFUA_6G00280)"/>
    <property type="match status" value="1"/>
</dbReference>
<dbReference type="Gene3D" id="3.40.50.720">
    <property type="entry name" value="NAD(P)-binding Rossmann-like Domain"/>
    <property type="match status" value="1"/>
</dbReference>
<comment type="caution">
    <text evidence="4">The sequence shown here is derived from an EMBL/GenBank/DDBJ whole genome shotgun (WGS) entry which is preliminary data.</text>
</comment>
<feature type="domain" description="NmrA-like" evidence="3">
    <location>
        <begin position="9"/>
        <end position="260"/>
    </location>
</feature>
<dbReference type="Gene3D" id="3.90.25.10">
    <property type="entry name" value="UDP-galactose 4-epimerase, domain 1"/>
    <property type="match status" value="1"/>
</dbReference>
<protein>
    <submittedName>
        <fullName evidence="4">Aromatic alcohol reductase</fullName>
    </submittedName>
</protein>
<dbReference type="InterPro" id="IPR045312">
    <property type="entry name" value="PCBER-like"/>
</dbReference>
<dbReference type="SUPFAM" id="SSF51735">
    <property type="entry name" value="NAD(P)-binding Rossmann-fold domains"/>
    <property type="match status" value="1"/>
</dbReference>
<evidence type="ECO:0000259" key="3">
    <source>
        <dbReference type="Pfam" id="PF05368"/>
    </source>
</evidence>
<dbReference type="EMBL" id="JAMYBS010000001">
    <property type="protein sequence ID" value="MCO7543281.1"/>
    <property type="molecule type" value="Genomic_DNA"/>
</dbReference>
<gene>
    <name evidence="4" type="ORF">NJF43_00745</name>
</gene>
<dbReference type="GO" id="GO:0016491">
    <property type="term" value="F:oxidoreductase activity"/>
    <property type="evidence" value="ECO:0007669"/>
    <property type="project" value="UniProtKB-KW"/>
</dbReference>
<accession>A0AA42BBG1</accession>
<dbReference type="AlphaFoldDB" id="A0AA42BBG1"/>
<proteinExistence type="predicted"/>
<dbReference type="Proteomes" id="UP001165292">
    <property type="component" value="Unassembled WGS sequence"/>
</dbReference>
<dbReference type="CDD" id="cd05259">
    <property type="entry name" value="PCBER_SDR_a"/>
    <property type="match status" value="1"/>
</dbReference>
<evidence type="ECO:0000313" key="5">
    <source>
        <dbReference type="Proteomes" id="UP001165292"/>
    </source>
</evidence>
<evidence type="ECO:0000256" key="2">
    <source>
        <dbReference type="ARBA" id="ARBA00023002"/>
    </source>
</evidence>
<sequence length="317" mass="34740">MQADRSVETRNILVLGAGELGLCVLRELAKAAANEGGVRITVLLRPATTAAIPKPRAELLEQLRGLGIGVLSADIIEDPVEELAGHFSRFDTVISCVGFVAGAGVQLKITRAVLKTGVKRYVPWQFGVDYDAIGKGSAQDLFDEQLDVRALLRAQERTEWLIISTGMFTSFLFEPVFGVVDLARNTVHALGSWSTEVTVTTPEDIGLLTARILFTRPRLANRVVFVAGDTLSYGQLADRVDAALDRKVHRIEWTVQKLNDDLAAAPHDQMRKYRAVFAQGKGVAWDMRHTFNAAHGIELTTTADWINENLKGRVPPA</sequence>
<dbReference type="InterPro" id="IPR036291">
    <property type="entry name" value="NAD(P)-bd_dom_sf"/>
</dbReference>
<dbReference type="InterPro" id="IPR051609">
    <property type="entry name" value="NmrA/Isoflavone_reductase-like"/>
</dbReference>